<feature type="transmembrane region" description="Helical" evidence="1">
    <location>
        <begin position="12"/>
        <end position="34"/>
    </location>
</feature>
<feature type="transmembrane region" description="Helical" evidence="1">
    <location>
        <begin position="41"/>
        <end position="59"/>
    </location>
</feature>
<dbReference type="InterPro" id="IPR058319">
    <property type="entry name" value="DUF8006"/>
</dbReference>
<proteinExistence type="predicted"/>
<feature type="transmembrane region" description="Helical" evidence="1">
    <location>
        <begin position="65"/>
        <end position="84"/>
    </location>
</feature>
<evidence type="ECO:0000259" key="2">
    <source>
        <dbReference type="Pfam" id="PF26028"/>
    </source>
</evidence>
<dbReference type="Proteomes" id="UP001056855">
    <property type="component" value="Chromosome"/>
</dbReference>
<keyword evidence="1" id="KW-0472">Membrane</keyword>
<name>A0A9E7SW41_9EURY</name>
<feature type="domain" description="DUF8006" evidence="2">
    <location>
        <begin position="4"/>
        <end position="83"/>
    </location>
</feature>
<keyword evidence="4" id="KW-1185">Reference proteome</keyword>
<dbReference type="GeneID" id="73291999"/>
<dbReference type="RefSeq" id="WP_254158176.1">
    <property type="nucleotide sequence ID" value="NZ_CP100355.1"/>
</dbReference>
<dbReference type="Pfam" id="PF26028">
    <property type="entry name" value="DUF8006"/>
    <property type="match status" value="1"/>
</dbReference>
<accession>A0A9E7SW41</accession>
<keyword evidence="1" id="KW-0812">Transmembrane</keyword>
<gene>
    <name evidence="3" type="ORF">NGM29_18095</name>
</gene>
<sequence length="86" mass="9095">MIEVPLQTIDNLLRPIHMGHALIGLLVLAILGTLPLKSMKIMGINLAALGALFLLVPTSLTDGMIAFRLIGIVLVLIGPILYAGGR</sequence>
<dbReference type="EMBL" id="CP100355">
    <property type="protein sequence ID" value="UTF53651.1"/>
    <property type="molecule type" value="Genomic_DNA"/>
</dbReference>
<reference evidence="3" key="1">
    <citation type="submission" date="2022-06" db="EMBL/GenBank/DDBJ databases">
        <title>Diverse halophilic archaea isolated from saline environments.</title>
        <authorList>
            <person name="Cui H.-L."/>
        </authorList>
    </citation>
    <scope>NUCLEOTIDE SEQUENCE</scope>
    <source>
        <strain evidence="3">WLHS1</strain>
    </source>
</reference>
<keyword evidence="1" id="KW-1133">Transmembrane helix</keyword>
<evidence type="ECO:0000256" key="1">
    <source>
        <dbReference type="SAM" id="Phobius"/>
    </source>
</evidence>
<evidence type="ECO:0000313" key="3">
    <source>
        <dbReference type="EMBL" id="UTF53651.1"/>
    </source>
</evidence>
<dbReference type="AlphaFoldDB" id="A0A9E7SW41"/>
<organism evidence="3 4">
    <name type="scientific">Natronosalvus rutilus</name>
    <dbReference type="NCBI Taxonomy" id="2953753"/>
    <lineage>
        <taxon>Archaea</taxon>
        <taxon>Methanobacteriati</taxon>
        <taxon>Methanobacteriota</taxon>
        <taxon>Stenosarchaea group</taxon>
        <taxon>Halobacteria</taxon>
        <taxon>Halobacteriales</taxon>
        <taxon>Natrialbaceae</taxon>
        <taxon>Natronosalvus</taxon>
    </lineage>
</organism>
<protein>
    <recommendedName>
        <fullName evidence="2">DUF8006 domain-containing protein</fullName>
    </recommendedName>
</protein>
<evidence type="ECO:0000313" key="4">
    <source>
        <dbReference type="Proteomes" id="UP001056855"/>
    </source>
</evidence>
<dbReference type="KEGG" id="sawl:NGM29_18095"/>